<evidence type="ECO:0000256" key="13">
    <source>
        <dbReference type="ARBA" id="ARBA00041464"/>
    </source>
</evidence>
<dbReference type="SUPFAM" id="SSF53335">
    <property type="entry name" value="S-adenosyl-L-methionine-dependent methyltransferases"/>
    <property type="match status" value="1"/>
</dbReference>
<dbReference type="GO" id="GO:0008168">
    <property type="term" value="F:methyltransferase activity"/>
    <property type="evidence" value="ECO:0007669"/>
    <property type="project" value="UniProtKB-KW"/>
</dbReference>
<dbReference type="HOGENOM" id="CLU_614401_0_0_1"/>
<evidence type="ECO:0000256" key="4">
    <source>
        <dbReference type="ARBA" id="ARBA00022679"/>
    </source>
</evidence>
<dbReference type="Pfam" id="PF01234">
    <property type="entry name" value="NNMT_PNMT_TEMT"/>
    <property type="match status" value="1"/>
</dbReference>
<dbReference type="Proteomes" id="UP000014500">
    <property type="component" value="Unassembled WGS sequence"/>
</dbReference>
<comment type="cofactor">
    <cofactor evidence="1">
        <name>Mn(2+)</name>
        <dbReference type="ChEBI" id="CHEBI:29035"/>
    </cofactor>
</comment>
<keyword evidence="8" id="KW-0464">Manganese</keyword>
<evidence type="ECO:0000256" key="14">
    <source>
        <dbReference type="ARBA" id="ARBA00041770"/>
    </source>
</evidence>
<evidence type="ECO:0000256" key="11">
    <source>
        <dbReference type="ARBA" id="ARBA00038354"/>
    </source>
</evidence>
<keyword evidence="7" id="KW-0378">Hydrolase</keyword>
<dbReference type="Gene3D" id="1.10.3210.10">
    <property type="entry name" value="Hypothetical protein af1432"/>
    <property type="match status" value="1"/>
</dbReference>
<evidence type="ECO:0000256" key="6">
    <source>
        <dbReference type="ARBA" id="ARBA00022723"/>
    </source>
</evidence>
<dbReference type="SUPFAM" id="SSF109604">
    <property type="entry name" value="HD-domain/PDEase-like"/>
    <property type="match status" value="1"/>
</dbReference>
<keyword evidence="5" id="KW-0949">S-adenosyl-L-methionine</keyword>
<reference evidence="17" key="2">
    <citation type="submission" date="2015-02" db="UniProtKB">
        <authorList>
            <consortium name="EnsemblMetazoa"/>
        </authorList>
    </citation>
    <scope>IDENTIFICATION</scope>
</reference>
<comment type="function">
    <text evidence="10">ppGpp hydrolyzing enzyme involved in starvation response.</text>
</comment>
<organism evidence="17 18">
    <name type="scientific">Strigamia maritima</name>
    <name type="common">European centipede</name>
    <name type="synonym">Geophilus maritimus</name>
    <dbReference type="NCBI Taxonomy" id="126957"/>
    <lineage>
        <taxon>Eukaryota</taxon>
        <taxon>Metazoa</taxon>
        <taxon>Ecdysozoa</taxon>
        <taxon>Arthropoda</taxon>
        <taxon>Myriapoda</taxon>
        <taxon>Chilopoda</taxon>
        <taxon>Pleurostigmophora</taxon>
        <taxon>Geophilomorpha</taxon>
        <taxon>Linotaeniidae</taxon>
        <taxon>Strigamia</taxon>
    </lineage>
</organism>
<dbReference type="InterPro" id="IPR052194">
    <property type="entry name" value="MESH1"/>
</dbReference>
<dbReference type="FunFam" id="1.10.3210.10:FF:000012">
    <property type="entry name" value="HD domain containing 3"/>
    <property type="match status" value="1"/>
</dbReference>
<proteinExistence type="inferred from homology"/>
<comment type="similarity">
    <text evidence="2">Belongs to the class I-like SAM-binding methyltransferase superfamily. NNMT/PNMT/TEMT family.</text>
</comment>
<evidence type="ECO:0000256" key="15">
    <source>
        <dbReference type="ARBA" id="ARBA00047968"/>
    </source>
</evidence>
<dbReference type="EC" id="3.1.7.2" evidence="9"/>
<dbReference type="GO" id="GO:0008893">
    <property type="term" value="F:guanosine-3',5'-bis(diphosphate) 3'-diphosphatase activity"/>
    <property type="evidence" value="ECO:0007669"/>
    <property type="project" value="UniProtKB-EC"/>
</dbReference>
<keyword evidence="18" id="KW-1185">Reference proteome</keyword>
<dbReference type="Gene3D" id="3.40.50.150">
    <property type="entry name" value="Vaccinia Virus protein VP39"/>
    <property type="match status" value="1"/>
</dbReference>
<dbReference type="PROSITE" id="PS51681">
    <property type="entry name" value="SAM_MT_NNMT_PNMT_TEMT"/>
    <property type="match status" value="1"/>
</dbReference>
<evidence type="ECO:0000256" key="1">
    <source>
        <dbReference type="ARBA" id="ARBA00001936"/>
    </source>
</evidence>
<feature type="domain" description="HD/PDEase" evidence="16">
    <location>
        <begin position="293"/>
        <end position="400"/>
    </location>
</feature>
<evidence type="ECO:0000256" key="2">
    <source>
        <dbReference type="ARBA" id="ARBA00007996"/>
    </source>
</evidence>
<keyword evidence="6" id="KW-0479">Metal-binding</keyword>
<name>T1J3S4_STRMM</name>
<dbReference type="PANTHER" id="PTHR46246">
    <property type="entry name" value="GUANOSINE-3',5'-BIS(DIPHOSPHATE) 3'-PYROPHOSPHOHYDROLASE MESH1"/>
    <property type="match status" value="1"/>
</dbReference>
<dbReference type="GO" id="GO:0046872">
    <property type="term" value="F:metal ion binding"/>
    <property type="evidence" value="ECO:0007669"/>
    <property type="project" value="UniProtKB-KW"/>
</dbReference>
<dbReference type="InterPro" id="IPR003607">
    <property type="entry name" value="HD/PDEase_dom"/>
</dbReference>
<evidence type="ECO:0000259" key="16">
    <source>
        <dbReference type="SMART" id="SM00471"/>
    </source>
</evidence>
<dbReference type="eggNOG" id="KOG1157">
    <property type="taxonomic scope" value="Eukaryota"/>
</dbReference>
<dbReference type="CDD" id="cd02440">
    <property type="entry name" value="AdoMet_MTases"/>
    <property type="match status" value="1"/>
</dbReference>
<dbReference type="GO" id="GO:0032259">
    <property type="term" value="P:methylation"/>
    <property type="evidence" value="ECO:0007669"/>
    <property type="project" value="UniProtKB-KW"/>
</dbReference>
<evidence type="ECO:0000256" key="7">
    <source>
        <dbReference type="ARBA" id="ARBA00022801"/>
    </source>
</evidence>
<evidence type="ECO:0000256" key="3">
    <source>
        <dbReference type="ARBA" id="ARBA00022603"/>
    </source>
</evidence>
<evidence type="ECO:0000256" key="5">
    <source>
        <dbReference type="ARBA" id="ARBA00022691"/>
    </source>
</evidence>
<evidence type="ECO:0000256" key="10">
    <source>
        <dbReference type="ARBA" id="ARBA00037781"/>
    </source>
</evidence>
<dbReference type="Pfam" id="PF13328">
    <property type="entry name" value="HD_4"/>
    <property type="match status" value="1"/>
</dbReference>
<protein>
    <recommendedName>
        <fullName evidence="12">Guanosine-3',5'-bis(diphosphate) 3'-pyrophosphohydrolase MESH1</fullName>
        <ecNumber evidence="9">3.1.7.2</ecNumber>
    </recommendedName>
    <alternativeName>
        <fullName evidence="13">Metazoan SpoT homolog 1</fullName>
    </alternativeName>
    <alternativeName>
        <fullName evidence="14">Penta-phosphate guanosine-3'-pyrophosphohydrolase</fullName>
    </alternativeName>
</protein>
<dbReference type="CDD" id="cd00077">
    <property type="entry name" value="HDc"/>
    <property type="match status" value="1"/>
</dbReference>
<dbReference type="PhylomeDB" id="T1J3S4"/>
<dbReference type="STRING" id="126957.T1J3S4"/>
<evidence type="ECO:0000256" key="9">
    <source>
        <dbReference type="ARBA" id="ARBA00024387"/>
    </source>
</evidence>
<comment type="similarity">
    <text evidence="11">Belongs to the MESH1 family.</text>
</comment>
<dbReference type="EnsemblMetazoa" id="SMAR008244-RA">
    <property type="protein sequence ID" value="SMAR008244-PA"/>
    <property type="gene ID" value="SMAR008244"/>
</dbReference>
<dbReference type="AlphaFoldDB" id="T1J3S4"/>
<dbReference type="PANTHER" id="PTHR46246:SF1">
    <property type="entry name" value="GUANOSINE-3',5'-BIS(DIPHOSPHATE) 3'-PYROPHOSPHOHYDROLASE MESH1"/>
    <property type="match status" value="1"/>
</dbReference>
<keyword evidence="4" id="KW-0808">Transferase</keyword>
<dbReference type="SMART" id="SM00471">
    <property type="entry name" value="HDc"/>
    <property type="match status" value="1"/>
</dbReference>
<dbReference type="EMBL" id="JH431830">
    <property type="status" value="NOT_ANNOTATED_CDS"/>
    <property type="molecule type" value="Genomic_DNA"/>
</dbReference>
<accession>T1J3S4</accession>
<sequence length="446" mass="50874">MAEISKTYENDFDSLTYAKNYVSTGKKEYQWYAEDFYHHLFKSVNNMENQSLIDVGCGPALRAPLIASRYGCRVYCADISKQNRDFLQNWLKNGHEAYDFTDQFKYVAQLEGKNDIEYLEERVKKSVKEVVFCNILAENPLHPLPFEQFDVVTSSLLLECFPNEEDYLKGAEGLASLIRPGGFLAFTSTLGGTKYIVGDHVLPLSSVDAGKATRAFTRAGLKVLQINQHFKETTRELSDIIVTSSRVRHQAMSITLLTKDIMTDDSKSALVSFIKCVDFAAKKHKTQRRKDPERTPYINHPIGVAKFLVDCKVYDPVVLEAAILHDTVEDTDTTFDEIEREFGEKIANIVYEVSDDKTLSKEQRKEMQIELAKDASTEAKLVKLADKLYNLKDLLRVTPVGWSPQRVQEYFVWAGKVVDNLRGTNAELEAELDEVFKKFRMISMEN</sequence>
<dbReference type="InterPro" id="IPR000940">
    <property type="entry name" value="NNMT_TEMT_trans"/>
</dbReference>
<evidence type="ECO:0000313" key="18">
    <source>
        <dbReference type="Proteomes" id="UP000014500"/>
    </source>
</evidence>
<dbReference type="InterPro" id="IPR029063">
    <property type="entry name" value="SAM-dependent_MTases_sf"/>
</dbReference>
<keyword evidence="3" id="KW-0489">Methyltransferase</keyword>
<evidence type="ECO:0000313" key="17">
    <source>
        <dbReference type="EnsemblMetazoa" id="SMAR008244-PA"/>
    </source>
</evidence>
<evidence type="ECO:0000256" key="8">
    <source>
        <dbReference type="ARBA" id="ARBA00023211"/>
    </source>
</evidence>
<comment type="catalytic activity">
    <reaction evidence="15">
        <text>guanosine 3',5'-bis(diphosphate) + H2O = GDP + diphosphate + H(+)</text>
        <dbReference type="Rhea" id="RHEA:14253"/>
        <dbReference type="ChEBI" id="CHEBI:15377"/>
        <dbReference type="ChEBI" id="CHEBI:15378"/>
        <dbReference type="ChEBI" id="CHEBI:33019"/>
        <dbReference type="ChEBI" id="CHEBI:58189"/>
        <dbReference type="ChEBI" id="CHEBI:77828"/>
        <dbReference type="EC" id="3.1.7.2"/>
    </reaction>
</comment>
<evidence type="ECO:0000256" key="12">
    <source>
        <dbReference type="ARBA" id="ARBA00040793"/>
    </source>
</evidence>
<reference evidence="18" key="1">
    <citation type="submission" date="2011-05" db="EMBL/GenBank/DDBJ databases">
        <authorList>
            <person name="Richards S.R."/>
            <person name="Qu J."/>
            <person name="Jiang H."/>
            <person name="Jhangiani S.N."/>
            <person name="Agravi P."/>
            <person name="Goodspeed R."/>
            <person name="Gross S."/>
            <person name="Mandapat C."/>
            <person name="Jackson L."/>
            <person name="Mathew T."/>
            <person name="Pu L."/>
            <person name="Thornton R."/>
            <person name="Saada N."/>
            <person name="Wilczek-Boney K.B."/>
            <person name="Lee S."/>
            <person name="Kovar C."/>
            <person name="Wu Y."/>
            <person name="Scherer S.E."/>
            <person name="Worley K.C."/>
            <person name="Muzny D.M."/>
            <person name="Gibbs R."/>
        </authorList>
    </citation>
    <scope>NUCLEOTIDE SEQUENCE</scope>
    <source>
        <strain evidence="18">Brora</strain>
    </source>
</reference>